<reference evidence="2 3" key="1">
    <citation type="journal article" date="2015" name="Genome Biol.">
        <title>Comparative genomics of Steinernema reveals deeply conserved gene regulatory networks.</title>
        <authorList>
            <person name="Dillman A.R."/>
            <person name="Macchietto M."/>
            <person name="Porter C.F."/>
            <person name="Rogers A."/>
            <person name="Williams B."/>
            <person name="Antoshechkin I."/>
            <person name="Lee M.M."/>
            <person name="Goodwin Z."/>
            <person name="Lu X."/>
            <person name="Lewis E.E."/>
            <person name="Goodrich-Blair H."/>
            <person name="Stock S.P."/>
            <person name="Adams B.J."/>
            <person name="Sternberg P.W."/>
            <person name="Mortazavi A."/>
        </authorList>
    </citation>
    <scope>NUCLEOTIDE SEQUENCE [LARGE SCALE GENOMIC DNA]</scope>
    <source>
        <strain evidence="2 3">ALL</strain>
    </source>
</reference>
<protein>
    <recommendedName>
        <fullName evidence="1">Nucleotidyl transferase domain-containing protein</fullName>
    </recommendedName>
</protein>
<accession>A0A4U8UXQ8</accession>
<dbReference type="InterPro" id="IPR005835">
    <property type="entry name" value="NTP_transferase_dom"/>
</dbReference>
<reference evidence="2 3" key="2">
    <citation type="journal article" date="2019" name="G3 (Bethesda)">
        <title>Hybrid Assembly of the Genome of the Entomopathogenic Nematode Steinernema carpocapsae Identifies the X-Chromosome.</title>
        <authorList>
            <person name="Serra L."/>
            <person name="Macchietto M."/>
            <person name="Macias-Munoz A."/>
            <person name="McGill C.J."/>
            <person name="Rodriguez I.M."/>
            <person name="Rodriguez B."/>
            <person name="Murad R."/>
            <person name="Mortazavi A."/>
        </authorList>
    </citation>
    <scope>NUCLEOTIDE SEQUENCE [LARGE SCALE GENOMIC DNA]</scope>
    <source>
        <strain evidence="2 3">ALL</strain>
    </source>
</reference>
<organism evidence="2 3">
    <name type="scientific">Steinernema carpocapsae</name>
    <name type="common">Entomopathogenic nematode</name>
    <dbReference type="NCBI Taxonomy" id="34508"/>
    <lineage>
        <taxon>Eukaryota</taxon>
        <taxon>Metazoa</taxon>
        <taxon>Ecdysozoa</taxon>
        <taxon>Nematoda</taxon>
        <taxon>Chromadorea</taxon>
        <taxon>Rhabditida</taxon>
        <taxon>Tylenchina</taxon>
        <taxon>Panagrolaimomorpha</taxon>
        <taxon>Strongyloidoidea</taxon>
        <taxon>Steinernematidae</taxon>
        <taxon>Steinernema</taxon>
    </lineage>
</organism>
<proteinExistence type="predicted"/>
<dbReference type="EMBL" id="AZBU02000001">
    <property type="protein sequence ID" value="TMS38300.1"/>
    <property type="molecule type" value="Genomic_DNA"/>
</dbReference>
<dbReference type="Proteomes" id="UP000298663">
    <property type="component" value="Unassembled WGS sequence"/>
</dbReference>
<evidence type="ECO:0000259" key="1">
    <source>
        <dbReference type="Pfam" id="PF00483"/>
    </source>
</evidence>
<gene>
    <name evidence="2" type="ORF">L596_005058</name>
</gene>
<dbReference type="STRING" id="34508.A0A4U8UXQ8"/>
<name>A0A4U8UXQ8_STECR</name>
<dbReference type="PANTHER" id="PTHR22572">
    <property type="entry name" value="SUGAR-1-PHOSPHATE GUANYL TRANSFERASE"/>
    <property type="match status" value="1"/>
</dbReference>
<comment type="caution">
    <text evidence="2">The sequence shown here is derived from an EMBL/GenBank/DDBJ whole genome shotgun (WGS) entry which is preliminary data.</text>
</comment>
<dbReference type="Pfam" id="PF00483">
    <property type="entry name" value="NTP_transferase"/>
    <property type="match status" value="1"/>
</dbReference>
<dbReference type="SUPFAM" id="SSF53448">
    <property type="entry name" value="Nucleotide-diphospho-sugar transferases"/>
    <property type="match status" value="1"/>
</dbReference>
<dbReference type="InterPro" id="IPR050486">
    <property type="entry name" value="Mannose-1P_guanyltransferase"/>
</dbReference>
<evidence type="ECO:0000313" key="3">
    <source>
        <dbReference type="Proteomes" id="UP000298663"/>
    </source>
</evidence>
<dbReference type="Gene3D" id="3.90.550.10">
    <property type="entry name" value="Spore Coat Polysaccharide Biosynthesis Protein SpsA, Chain A"/>
    <property type="match status" value="1"/>
</dbReference>
<dbReference type="OrthoDB" id="10569300at2759"/>
<feature type="domain" description="Nucleotidyl transferase" evidence="1">
    <location>
        <begin position="12"/>
        <end position="46"/>
    </location>
</feature>
<dbReference type="AlphaFoldDB" id="A0A4U8UXQ8"/>
<dbReference type="InterPro" id="IPR029044">
    <property type="entry name" value="Nucleotide-diphossugar_trans"/>
</dbReference>
<keyword evidence="3" id="KW-1185">Reference proteome</keyword>
<evidence type="ECO:0000313" key="2">
    <source>
        <dbReference type="EMBL" id="TMS38300.1"/>
    </source>
</evidence>
<sequence length="100" mass="11521">MKGLIEKLQICFVEKPKEHVGNKINAGIYMLSSSVFLERTPLKPTSIEKQVLPVMAESNDLYSPLLATHAQDKQRRTRQLEITSKVMCLWIQNFQDNLTF</sequence>